<protein>
    <submittedName>
        <fullName evidence="3">DMT family transporter</fullName>
    </submittedName>
</protein>
<sequence>MSKTSITRILQKIIHQFKTRILKKQTQAYIFALTAILSWSTVATAFKIALMGMNYVHLLAISSVVAMIFFTILLFFKGDLKLALRSPKSELIHSALLGFLNPFLYYFILLKAYSLLSAQLALSLNYIWPITLVLLSIPLLKQRIGIKSIACILLSFIGVVIIANKGSITSIETPNSLGIALALGSSIIWALFWIFNTKDSRKDLQKLFLNFLFGTIYSLIALFVLGEFNWPDYKSLGAAIYIGLVECGIAYIFWLRAMKLTTSTDKIGNLVFLSPFISLFLIHLFIGETIYLSTWVGLAIIVTGILLQKITIKKQKV</sequence>
<dbReference type="Pfam" id="PF00892">
    <property type="entry name" value="EamA"/>
    <property type="match status" value="2"/>
</dbReference>
<dbReference type="InterPro" id="IPR000620">
    <property type="entry name" value="EamA_dom"/>
</dbReference>
<evidence type="ECO:0000259" key="2">
    <source>
        <dbReference type="Pfam" id="PF00892"/>
    </source>
</evidence>
<comment type="caution">
    <text evidence="3">The sequence shown here is derived from an EMBL/GenBank/DDBJ whole genome shotgun (WGS) entry which is preliminary data.</text>
</comment>
<feature type="transmembrane region" description="Helical" evidence="1">
    <location>
        <begin position="28"/>
        <end position="49"/>
    </location>
</feature>
<dbReference type="GO" id="GO:0016020">
    <property type="term" value="C:membrane"/>
    <property type="evidence" value="ECO:0007669"/>
    <property type="project" value="InterPro"/>
</dbReference>
<feature type="domain" description="EamA" evidence="2">
    <location>
        <begin position="28"/>
        <end position="162"/>
    </location>
</feature>
<gene>
    <name evidence="3" type="ORF">DWB61_02210</name>
</gene>
<feature type="transmembrane region" description="Helical" evidence="1">
    <location>
        <begin position="267"/>
        <end position="286"/>
    </location>
</feature>
<keyword evidence="1" id="KW-0812">Transmembrane</keyword>
<evidence type="ECO:0000256" key="1">
    <source>
        <dbReference type="SAM" id="Phobius"/>
    </source>
</evidence>
<keyword evidence="4" id="KW-1185">Reference proteome</keyword>
<dbReference type="Proteomes" id="UP000285794">
    <property type="component" value="Unassembled WGS sequence"/>
</dbReference>
<dbReference type="InterPro" id="IPR037185">
    <property type="entry name" value="EmrE-like"/>
</dbReference>
<feature type="transmembrane region" description="Helical" evidence="1">
    <location>
        <begin position="144"/>
        <end position="164"/>
    </location>
</feature>
<dbReference type="PANTHER" id="PTHR22911:SF137">
    <property type="entry name" value="SOLUTE CARRIER FAMILY 35 MEMBER G2-RELATED"/>
    <property type="match status" value="1"/>
</dbReference>
<keyword evidence="1" id="KW-1133">Transmembrane helix</keyword>
<organism evidence="3 4">
    <name type="scientific">Ancylomarina euxinus</name>
    <dbReference type="NCBI Taxonomy" id="2283627"/>
    <lineage>
        <taxon>Bacteria</taxon>
        <taxon>Pseudomonadati</taxon>
        <taxon>Bacteroidota</taxon>
        <taxon>Bacteroidia</taxon>
        <taxon>Marinilabiliales</taxon>
        <taxon>Marinifilaceae</taxon>
        <taxon>Ancylomarina</taxon>
    </lineage>
</organism>
<reference evidence="3 4" key="1">
    <citation type="submission" date="2018-07" db="EMBL/GenBank/DDBJ databases">
        <title>Draft genome sequence of Ancylomarina sp. M1P.</title>
        <authorList>
            <person name="Yadav S."/>
            <person name="Villanueva L."/>
            <person name="Damste J.S.S."/>
        </authorList>
    </citation>
    <scope>NUCLEOTIDE SEQUENCE [LARGE SCALE GENOMIC DNA]</scope>
    <source>
        <strain evidence="3 4">M1P</strain>
    </source>
</reference>
<feature type="transmembrane region" description="Helical" evidence="1">
    <location>
        <begin position="55"/>
        <end position="76"/>
    </location>
</feature>
<evidence type="ECO:0000313" key="4">
    <source>
        <dbReference type="Proteomes" id="UP000285794"/>
    </source>
</evidence>
<accession>A0A425Y8M2</accession>
<dbReference type="PANTHER" id="PTHR22911">
    <property type="entry name" value="ACYL-MALONYL CONDENSING ENZYME-RELATED"/>
    <property type="match status" value="1"/>
</dbReference>
<feature type="transmembrane region" description="Helical" evidence="1">
    <location>
        <begin position="238"/>
        <end position="255"/>
    </location>
</feature>
<evidence type="ECO:0000313" key="3">
    <source>
        <dbReference type="EMBL" id="RRG24843.1"/>
    </source>
</evidence>
<dbReference type="EMBL" id="QQWG01000001">
    <property type="protein sequence ID" value="RRG24843.1"/>
    <property type="molecule type" value="Genomic_DNA"/>
</dbReference>
<feature type="transmembrane region" description="Helical" evidence="1">
    <location>
        <begin position="115"/>
        <end position="137"/>
    </location>
</feature>
<feature type="transmembrane region" description="Helical" evidence="1">
    <location>
        <begin position="207"/>
        <end position="226"/>
    </location>
</feature>
<feature type="domain" description="EamA" evidence="2">
    <location>
        <begin position="177"/>
        <end position="307"/>
    </location>
</feature>
<name>A0A425Y8M2_9BACT</name>
<feature type="transmembrane region" description="Helical" evidence="1">
    <location>
        <begin position="292"/>
        <end position="312"/>
    </location>
</feature>
<dbReference type="SUPFAM" id="SSF103481">
    <property type="entry name" value="Multidrug resistance efflux transporter EmrE"/>
    <property type="match status" value="2"/>
</dbReference>
<feature type="transmembrane region" description="Helical" evidence="1">
    <location>
        <begin position="176"/>
        <end position="195"/>
    </location>
</feature>
<feature type="transmembrane region" description="Helical" evidence="1">
    <location>
        <begin position="91"/>
        <end position="109"/>
    </location>
</feature>
<keyword evidence="1" id="KW-0472">Membrane</keyword>
<dbReference type="AlphaFoldDB" id="A0A425Y8M2"/>
<proteinExistence type="predicted"/>